<comment type="caution">
    <text evidence="12">The sequence shown here is derived from an EMBL/GenBank/DDBJ whole genome shotgun (WGS) entry which is preliminary data.</text>
</comment>
<feature type="transmembrane region" description="Helical" evidence="10">
    <location>
        <begin position="315"/>
        <end position="336"/>
    </location>
</feature>
<keyword evidence="10 11" id="KW-0813">Transport</keyword>
<feature type="transmembrane region" description="Helical" evidence="10">
    <location>
        <begin position="231"/>
        <end position="256"/>
    </location>
</feature>
<evidence type="ECO:0000256" key="7">
    <source>
        <dbReference type="ARBA" id="ARBA00023136"/>
    </source>
</evidence>
<evidence type="ECO:0000256" key="8">
    <source>
        <dbReference type="ARBA" id="ARBA00060041"/>
    </source>
</evidence>
<evidence type="ECO:0000256" key="4">
    <source>
        <dbReference type="ARBA" id="ARBA00022960"/>
    </source>
</evidence>
<proteinExistence type="inferred from homology"/>
<gene>
    <name evidence="10" type="primary">murJ</name>
    <name evidence="12" type="ORF">BOW52_03205</name>
</gene>
<feature type="transmembrane region" description="Helical" evidence="10">
    <location>
        <begin position="443"/>
        <end position="463"/>
    </location>
</feature>
<keyword evidence="2 10" id="KW-1003">Cell membrane</keyword>
<accession>A0A1T2LBF7</accession>
<dbReference type="GO" id="GO:0034204">
    <property type="term" value="P:lipid translocation"/>
    <property type="evidence" value="ECO:0007669"/>
    <property type="project" value="TreeGrafter"/>
</dbReference>
<keyword evidence="6 10" id="KW-1133">Transmembrane helix</keyword>
<dbReference type="InterPro" id="IPR004268">
    <property type="entry name" value="MurJ"/>
</dbReference>
<comment type="pathway">
    <text evidence="10">Cell wall biogenesis; peptidoglycan biosynthesis.</text>
</comment>
<comment type="similarity">
    <text evidence="9 10 11">Belongs to the MurJ/MviN family.</text>
</comment>
<dbReference type="PIRSF" id="PIRSF002869">
    <property type="entry name" value="MviN"/>
    <property type="match status" value="1"/>
</dbReference>
<organism evidence="12 13">
    <name type="scientific">Solemya elarraichensis gill symbiont</name>
    <dbReference type="NCBI Taxonomy" id="1918949"/>
    <lineage>
        <taxon>Bacteria</taxon>
        <taxon>Pseudomonadati</taxon>
        <taxon>Pseudomonadota</taxon>
        <taxon>Gammaproteobacteria</taxon>
        <taxon>sulfur-oxidizing symbionts</taxon>
    </lineage>
</organism>
<evidence type="ECO:0000256" key="6">
    <source>
        <dbReference type="ARBA" id="ARBA00022989"/>
    </source>
</evidence>
<feature type="transmembrane region" description="Helical" evidence="10">
    <location>
        <begin position="385"/>
        <end position="404"/>
    </location>
</feature>
<dbReference type="OrthoDB" id="9816572at2"/>
<feature type="transmembrane region" description="Helical" evidence="10">
    <location>
        <begin position="356"/>
        <end position="373"/>
    </location>
</feature>
<dbReference type="UniPathway" id="UPA00219"/>
<feature type="transmembrane region" description="Helical" evidence="10">
    <location>
        <begin position="91"/>
        <end position="115"/>
    </location>
</feature>
<dbReference type="InterPro" id="IPR051050">
    <property type="entry name" value="Lipid_II_flippase_MurJ/MviN"/>
</dbReference>
<dbReference type="Proteomes" id="UP000190198">
    <property type="component" value="Unassembled WGS sequence"/>
</dbReference>
<comment type="function">
    <text evidence="8 10 11">Involved in peptidoglycan biosynthesis. Transports lipid-linked peptidoglycan precursors from the inner to the outer leaflet of the cytoplasmic membrane.</text>
</comment>
<evidence type="ECO:0000256" key="2">
    <source>
        <dbReference type="ARBA" id="ARBA00022475"/>
    </source>
</evidence>
<reference evidence="12 13" key="1">
    <citation type="submission" date="2016-11" db="EMBL/GenBank/DDBJ databases">
        <title>Mixed transmission modes and dynamic genome evolution in an obligate animal-bacterial symbiosis.</title>
        <authorList>
            <person name="Russell S.L."/>
            <person name="Corbett-Detig R.B."/>
            <person name="Cavanaugh C.M."/>
        </authorList>
    </citation>
    <scope>NUCLEOTIDE SEQUENCE [LARGE SCALE GENOMIC DNA]</scope>
    <source>
        <strain evidence="12">Sp-SM6</strain>
    </source>
</reference>
<dbReference type="NCBIfam" id="TIGR01695">
    <property type="entry name" value="murJ_mviN"/>
    <property type="match status" value="1"/>
</dbReference>
<dbReference type="PRINTS" id="PR01806">
    <property type="entry name" value="VIRFACTRMVIN"/>
</dbReference>
<keyword evidence="10" id="KW-0997">Cell inner membrane</keyword>
<feature type="transmembrane region" description="Helical" evidence="10">
    <location>
        <begin position="483"/>
        <end position="503"/>
    </location>
</feature>
<dbReference type="AlphaFoldDB" id="A0A1T2LBF7"/>
<name>A0A1T2LBF7_9GAMM</name>
<feature type="transmembrane region" description="Helical" evidence="10">
    <location>
        <begin position="190"/>
        <end position="210"/>
    </location>
</feature>
<evidence type="ECO:0000313" key="13">
    <source>
        <dbReference type="Proteomes" id="UP000190198"/>
    </source>
</evidence>
<dbReference type="CDD" id="cd13123">
    <property type="entry name" value="MATE_MurJ_like"/>
    <property type="match status" value="1"/>
</dbReference>
<dbReference type="GO" id="GO:0008360">
    <property type="term" value="P:regulation of cell shape"/>
    <property type="evidence" value="ECO:0007669"/>
    <property type="project" value="UniProtKB-UniRule"/>
</dbReference>
<dbReference type="GO" id="GO:0005886">
    <property type="term" value="C:plasma membrane"/>
    <property type="evidence" value="ECO:0007669"/>
    <property type="project" value="UniProtKB-SubCell"/>
</dbReference>
<feature type="transmembrane region" description="Helical" evidence="10">
    <location>
        <begin position="276"/>
        <end position="294"/>
    </location>
</feature>
<evidence type="ECO:0000256" key="3">
    <source>
        <dbReference type="ARBA" id="ARBA00022692"/>
    </source>
</evidence>
<dbReference type="GO" id="GO:0009252">
    <property type="term" value="P:peptidoglycan biosynthetic process"/>
    <property type="evidence" value="ECO:0007669"/>
    <property type="project" value="UniProtKB-UniRule"/>
</dbReference>
<feature type="transmembrane region" description="Helical" evidence="10">
    <location>
        <begin position="410"/>
        <end position="431"/>
    </location>
</feature>
<dbReference type="Pfam" id="PF03023">
    <property type="entry name" value="MurJ"/>
    <property type="match status" value="1"/>
</dbReference>
<feature type="transmembrane region" description="Helical" evidence="10">
    <location>
        <begin position="135"/>
        <end position="155"/>
    </location>
</feature>
<evidence type="ECO:0000256" key="5">
    <source>
        <dbReference type="ARBA" id="ARBA00022984"/>
    </source>
</evidence>
<dbReference type="RefSeq" id="WP_078476413.1">
    <property type="nucleotide sequence ID" value="NZ_MPRK01000037.1"/>
</dbReference>
<feature type="transmembrane region" description="Helical" evidence="10">
    <location>
        <begin position="167"/>
        <end position="184"/>
    </location>
</feature>
<dbReference type="EMBL" id="MPRK01000037">
    <property type="protein sequence ID" value="OOZ42435.1"/>
    <property type="molecule type" value="Genomic_DNA"/>
</dbReference>
<keyword evidence="10 11" id="KW-0961">Cell wall biogenesis/degradation</keyword>
<protein>
    <recommendedName>
        <fullName evidence="10">Probable lipid II flippase MurJ</fullName>
    </recommendedName>
</protein>
<keyword evidence="13" id="KW-1185">Reference proteome</keyword>
<evidence type="ECO:0000256" key="9">
    <source>
        <dbReference type="ARBA" id="ARBA00061532"/>
    </source>
</evidence>
<sequence length="514" mass="56225">MSRLVSALTKVGGNTGLSRILGFIRDLVFARLFGADAHTDAFFVAFKIPNLFRRLFAEGAFAAAFVPVLSEYKETRSFEDLKSFIDHVAGTLGLVLLLISLLGVLGAPLLIAVVAPGWYFGETGEAQLACDMLRLTFPYLLFISLTAFAGGILNTHGQFGVPAFTPVLLNLCLIAAAYFLTPFFDPPIMGLAWGVLIAGIAQFAFQLPFLHKLRLLPKFKPSKKDEGVGKVIRLMGPAVFGASATQIGLLLNTLIASLLIEGSISWLYYSDRLMEFPVGILGAALATVILPSLSRTHNTSTPAEFSRLLDWGLRWVILLGLPAAVGLFVMAGPLISTLFQSMKFDAHDVIMSRMSLMAYGFGLLPFLLVKIFAPGFYARQDTKTPVRFAIIAILVNVSVSLVLFSPLGHVGLALATTISATVNASLLYLRLRSLDVYQPPNGWRMLLLKTVVAAFTMGALLWWQMPMLETWLQATQGWKVWQLLLWVVIGVLVYFGVLLALGVRRVDFNGRLPH</sequence>
<evidence type="ECO:0000256" key="10">
    <source>
        <dbReference type="HAMAP-Rule" id="MF_02078"/>
    </source>
</evidence>
<dbReference type="GO" id="GO:0015648">
    <property type="term" value="F:lipid-linked peptidoglycan transporter activity"/>
    <property type="evidence" value="ECO:0007669"/>
    <property type="project" value="UniProtKB-UniRule"/>
</dbReference>
<keyword evidence="7 10" id="KW-0472">Membrane</keyword>
<dbReference type="PANTHER" id="PTHR47019">
    <property type="entry name" value="LIPID II FLIPPASE MURJ"/>
    <property type="match status" value="1"/>
</dbReference>
<evidence type="ECO:0000256" key="11">
    <source>
        <dbReference type="PIRNR" id="PIRNR002869"/>
    </source>
</evidence>
<evidence type="ECO:0000313" key="12">
    <source>
        <dbReference type="EMBL" id="OOZ42435.1"/>
    </source>
</evidence>
<keyword evidence="3 10" id="KW-0812">Transmembrane</keyword>
<dbReference type="PANTHER" id="PTHR47019:SF1">
    <property type="entry name" value="LIPID II FLIPPASE MURJ"/>
    <property type="match status" value="1"/>
</dbReference>
<dbReference type="HAMAP" id="MF_02078">
    <property type="entry name" value="MurJ_MviN"/>
    <property type="match status" value="1"/>
</dbReference>
<comment type="subcellular location">
    <subcellularLocation>
        <location evidence="10">Cell inner membrane</location>
        <topology evidence="10">Multi-pass membrane protein</topology>
    </subcellularLocation>
    <subcellularLocation>
        <location evidence="1">Cell membrane</location>
        <topology evidence="1">Multi-pass membrane protein</topology>
    </subcellularLocation>
</comment>
<evidence type="ECO:0000256" key="1">
    <source>
        <dbReference type="ARBA" id="ARBA00004651"/>
    </source>
</evidence>
<keyword evidence="4 10" id="KW-0133">Cell shape</keyword>
<keyword evidence="5 10" id="KW-0573">Peptidoglycan synthesis</keyword>
<dbReference type="GO" id="GO:0071555">
    <property type="term" value="P:cell wall organization"/>
    <property type="evidence" value="ECO:0007669"/>
    <property type="project" value="UniProtKB-UniRule"/>
</dbReference>